<dbReference type="Gene3D" id="3.40.50.300">
    <property type="entry name" value="P-loop containing nucleotide triphosphate hydrolases"/>
    <property type="match status" value="1"/>
</dbReference>
<dbReference type="GO" id="GO:0015421">
    <property type="term" value="F:ABC-type oligopeptide transporter activity"/>
    <property type="evidence" value="ECO:0007669"/>
    <property type="project" value="TreeGrafter"/>
</dbReference>
<sequence>MSQHTKQEFQSDIKLHHFNNRHLLWRSFHYFYPHIWKVIIASVSALVVSATNGGVAYLVKPAIDDIFVNKDVEALKLVPLLFIGVMLAKGATRFLQVYLMRVTNLRVAQVLRDHCYDKVMRMPMRFFDDNRVGVLMSRVIGDVAGVGGTMPALIMIVRETLTVIGLLGVVLYQDAYLAMWSILVMPLAIYPFFYFGNKLRKIGRESRVRASTINTVAQETFSGVRVVKAFANEKNEIKRFVRQSADVVRIALRGVLASELSSRVMELVGAFGTGLVIWYGGMQVIQGVSTPGTFFSFMAAIIMLYEPVKKINTSYQDLQKALASAERTFDLLDSPEIVPEKSGSEELKETFQRLDIEDVRFFYPGNAKPALDGVNLEVRQGERVAIVGPSGSGKTTLVNLLPRFHDVSEGRILLNGRPVADYTLESLRLSMGIVSQDSFLFNDSVRNNIGYVSGEHSQADIERAAKAAYAHDFIMDLPDGYDTVVGERGVALSGGQKQRITIARALLKNPPLMILDEATSALDTESERIVQKALDNLMRERTSIVIAHRLSTVLNAHLIVVMEQGKIVSQGRHSQLLEKCPLYQRLYRMQFEGE</sequence>
<evidence type="ECO:0000259" key="9">
    <source>
        <dbReference type="PROSITE" id="PS50929"/>
    </source>
</evidence>
<keyword evidence="3" id="KW-0547">Nucleotide-binding</keyword>
<keyword evidence="6 7" id="KW-0472">Membrane</keyword>
<dbReference type="PANTHER" id="PTHR43394">
    <property type="entry name" value="ATP-DEPENDENT PERMEASE MDL1, MITOCHONDRIAL"/>
    <property type="match status" value="1"/>
</dbReference>
<keyword evidence="5 7" id="KW-1133">Transmembrane helix</keyword>
<dbReference type="InterPro" id="IPR003439">
    <property type="entry name" value="ABC_transporter-like_ATP-bd"/>
</dbReference>
<accession>A0A1T4W1J0</accession>
<evidence type="ECO:0000256" key="4">
    <source>
        <dbReference type="ARBA" id="ARBA00022840"/>
    </source>
</evidence>
<protein>
    <submittedName>
        <fullName evidence="10">ATP-binding cassette, subfamily B, MsbA</fullName>
    </submittedName>
</protein>
<evidence type="ECO:0000313" key="10">
    <source>
        <dbReference type="EMBL" id="SKA71130.1"/>
    </source>
</evidence>
<dbReference type="SUPFAM" id="SSF90123">
    <property type="entry name" value="ABC transporter transmembrane region"/>
    <property type="match status" value="1"/>
</dbReference>
<dbReference type="SMART" id="SM00382">
    <property type="entry name" value="AAA"/>
    <property type="match status" value="1"/>
</dbReference>
<dbReference type="InterPro" id="IPR003593">
    <property type="entry name" value="AAA+_ATPase"/>
</dbReference>
<evidence type="ECO:0000256" key="2">
    <source>
        <dbReference type="ARBA" id="ARBA00022692"/>
    </source>
</evidence>
<proteinExistence type="predicted"/>
<dbReference type="Pfam" id="PF00005">
    <property type="entry name" value="ABC_tran"/>
    <property type="match status" value="1"/>
</dbReference>
<evidence type="ECO:0000256" key="5">
    <source>
        <dbReference type="ARBA" id="ARBA00022989"/>
    </source>
</evidence>
<dbReference type="InterPro" id="IPR036640">
    <property type="entry name" value="ABC1_TM_sf"/>
</dbReference>
<keyword evidence="11" id="KW-1185">Reference proteome</keyword>
<dbReference type="SUPFAM" id="SSF52540">
    <property type="entry name" value="P-loop containing nucleoside triphosphate hydrolases"/>
    <property type="match status" value="1"/>
</dbReference>
<dbReference type="Proteomes" id="UP000190027">
    <property type="component" value="Unassembled WGS sequence"/>
</dbReference>
<feature type="domain" description="ABC transporter" evidence="8">
    <location>
        <begin position="354"/>
        <end position="589"/>
    </location>
</feature>
<dbReference type="Pfam" id="PF00664">
    <property type="entry name" value="ABC_membrane"/>
    <property type="match status" value="1"/>
</dbReference>
<dbReference type="CDD" id="cd18552">
    <property type="entry name" value="ABC_6TM_MsbA_like"/>
    <property type="match status" value="1"/>
</dbReference>
<dbReference type="InterPro" id="IPR027417">
    <property type="entry name" value="P-loop_NTPase"/>
</dbReference>
<evidence type="ECO:0000313" key="11">
    <source>
        <dbReference type="Proteomes" id="UP000190027"/>
    </source>
</evidence>
<dbReference type="AlphaFoldDB" id="A0A1T4W1J0"/>
<gene>
    <name evidence="10" type="ORF">SAMN02745704_00079</name>
</gene>
<feature type="transmembrane region" description="Helical" evidence="7">
    <location>
        <begin position="264"/>
        <end position="282"/>
    </location>
</feature>
<dbReference type="STRING" id="1121449.SAMN02745704_00079"/>
<reference evidence="10 11" key="1">
    <citation type="submission" date="2017-02" db="EMBL/GenBank/DDBJ databases">
        <authorList>
            <person name="Peterson S.W."/>
        </authorList>
    </citation>
    <scope>NUCLEOTIDE SEQUENCE [LARGE SCALE GENOMIC DNA]</scope>
    <source>
        <strain evidence="10 11">DSM 16080</strain>
    </source>
</reference>
<dbReference type="PROSITE" id="PS00211">
    <property type="entry name" value="ABC_TRANSPORTER_1"/>
    <property type="match status" value="1"/>
</dbReference>
<evidence type="ECO:0000256" key="7">
    <source>
        <dbReference type="SAM" id="Phobius"/>
    </source>
</evidence>
<feature type="transmembrane region" description="Helical" evidence="7">
    <location>
        <begin position="79"/>
        <end position="99"/>
    </location>
</feature>
<evidence type="ECO:0000259" key="8">
    <source>
        <dbReference type="PROSITE" id="PS50893"/>
    </source>
</evidence>
<feature type="transmembrane region" description="Helical" evidence="7">
    <location>
        <begin position="132"/>
        <end position="157"/>
    </location>
</feature>
<evidence type="ECO:0000256" key="3">
    <source>
        <dbReference type="ARBA" id="ARBA00022741"/>
    </source>
</evidence>
<dbReference type="GO" id="GO:0005886">
    <property type="term" value="C:plasma membrane"/>
    <property type="evidence" value="ECO:0007669"/>
    <property type="project" value="UniProtKB-SubCell"/>
</dbReference>
<dbReference type="Gene3D" id="1.20.1560.10">
    <property type="entry name" value="ABC transporter type 1, transmembrane domain"/>
    <property type="match status" value="1"/>
</dbReference>
<dbReference type="InterPro" id="IPR017871">
    <property type="entry name" value="ABC_transporter-like_CS"/>
</dbReference>
<dbReference type="InterPro" id="IPR011527">
    <property type="entry name" value="ABC1_TM_dom"/>
</dbReference>
<dbReference type="GO" id="GO:0005524">
    <property type="term" value="F:ATP binding"/>
    <property type="evidence" value="ECO:0007669"/>
    <property type="project" value="UniProtKB-KW"/>
</dbReference>
<feature type="transmembrane region" description="Helical" evidence="7">
    <location>
        <begin position="35"/>
        <end position="59"/>
    </location>
</feature>
<evidence type="ECO:0000256" key="1">
    <source>
        <dbReference type="ARBA" id="ARBA00004651"/>
    </source>
</evidence>
<feature type="domain" description="ABC transmembrane type-1" evidence="9">
    <location>
        <begin position="39"/>
        <end position="320"/>
    </location>
</feature>
<dbReference type="EMBL" id="FUYC01000001">
    <property type="protein sequence ID" value="SKA71130.1"/>
    <property type="molecule type" value="Genomic_DNA"/>
</dbReference>
<feature type="transmembrane region" description="Helical" evidence="7">
    <location>
        <begin position="177"/>
        <end position="197"/>
    </location>
</feature>
<organism evidence="10 11">
    <name type="scientific">Paucidesulfovibrio gracilis DSM 16080</name>
    <dbReference type="NCBI Taxonomy" id="1121449"/>
    <lineage>
        <taxon>Bacteria</taxon>
        <taxon>Pseudomonadati</taxon>
        <taxon>Thermodesulfobacteriota</taxon>
        <taxon>Desulfovibrionia</taxon>
        <taxon>Desulfovibrionales</taxon>
        <taxon>Desulfovibrionaceae</taxon>
        <taxon>Paucidesulfovibrio</taxon>
    </lineage>
</organism>
<dbReference type="FunFam" id="3.40.50.300:FF:000218">
    <property type="entry name" value="Multidrug ABC transporter ATP-binding protein"/>
    <property type="match status" value="1"/>
</dbReference>
<dbReference type="InterPro" id="IPR039421">
    <property type="entry name" value="Type_1_exporter"/>
</dbReference>
<dbReference type="PROSITE" id="PS50893">
    <property type="entry name" value="ABC_TRANSPORTER_2"/>
    <property type="match status" value="1"/>
</dbReference>
<dbReference type="PANTHER" id="PTHR43394:SF1">
    <property type="entry name" value="ATP-BINDING CASSETTE SUB-FAMILY B MEMBER 10, MITOCHONDRIAL"/>
    <property type="match status" value="1"/>
</dbReference>
<evidence type="ECO:0000256" key="6">
    <source>
        <dbReference type="ARBA" id="ARBA00023136"/>
    </source>
</evidence>
<dbReference type="PROSITE" id="PS50929">
    <property type="entry name" value="ABC_TM1F"/>
    <property type="match status" value="1"/>
</dbReference>
<comment type="subcellular location">
    <subcellularLocation>
        <location evidence="1">Cell membrane</location>
        <topology evidence="1">Multi-pass membrane protein</topology>
    </subcellularLocation>
</comment>
<dbReference type="RefSeq" id="WP_078715674.1">
    <property type="nucleotide sequence ID" value="NZ_FUYC01000001.1"/>
</dbReference>
<name>A0A1T4W1J0_9BACT</name>
<dbReference type="OrthoDB" id="9760168at2"/>
<dbReference type="GO" id="GO:0016887">
    <property type="term" value="F:ATP hydrolysis activity"/>
    <property type="evidence" value="ECO:0007669"/>
    <property type="project" value="InterPro"/>
</dbReference>
<keyword evidence="2 7" id="KW-0812">Transmembrane</keyword>
<keyword evidence="4 10" id="KW-0067">ATP-binding</keyword>